<dbReference type="PANTHER" id="PTHR11699">
    <property type="entry name" value="ALDEHYDE DEHYDROGENASE-RELATED"/>
    <property type="match status" value="1"/>
</dbReference>
<protein>
    <submittedName>
        <fullName evidence="4">Putative aldehyde dehydrogenase DhaS</fullName>
        <ecNumber evidence="4">1.2.1.3</ecNumber>
    </submittedName>
</protein>
<dbReference type="FunFam" id="3.40.605.10:FF:000001">
    <property type="entry name" value="Aldehyde dehydrogenase 1"/>
    <property type="match status" value="1"/>
</dbReference>
<dbReference type="InterPro" id="IPR016162">
    <property type="entry name" value="Ald_DH_N"/>
</dbReference>
<dbReference type="SUPFAM" id="SSF53720">
    <property type="entry name" value="ALDH-like"/>
    <property type="match status" value="1"/>
</dbReference>
<keyword evidence="5" id="KW-1185">Reference proteome</keyword>
<dbReference type="Pfam" id="PF00171">
    <property type="entry name" value="Aldedh"/>
    <property type="match status" value="1"/>
</dbReference>
<dbReference type="Gene3D" id="3.40.309.10">
    <property type="entry name" value="Aldehyde Dehydrogenase, Chain A, domain 2"/>
    <property type="match status" value="1"/>
</dbReference>
<dbReference type="Proteomes" id="UP000231658">
    <property type="component" value="Unassembled WGS sequence"/>
</dbReference>
<dbReference type="InterPro" id="IPR016161">
    <property type="entry name" value="Ald_DH/histidinol_DH"/>
</dbReference>
<dbReference type="Gene3D" id="3.40.605.10">
    <property type="entry name" value="Aldehyde Dehydrogenase, Chain A, domain 1"/>
    <property type="match status" value="1"/>
</dbReference>
<accession>A0A1C3RFJ9</accession>
<dbReference type="FunFam" id="3.40.309.10:FF:000012">
    <property type="entry name" value="Betaine aldehyde dehydrogenase"/>
    <property type="match status" value="1"/>
</dbReference>
<dbReference type="InterPro" id="IPR015590">
    <property type="entry name" value="Aldehyde_DH_dom"/>
</dbReference>
<dbReference type="STRING" id="1867952.MTBPR1_160022"/>
<evidence type="ECO:0000256" key="1">
    <source>
        <dbReference type="ARBA" id="ARBA00009986"/>
    </source>
</evidence>
<dbReference type="PROSITE" id="PS00070">
    <property type="entry name" value="ALDEHYDE_DEHYDR_CYS"/>
    <property type="match status" value="1"/>
</dbReference>
<dbReference type="EMBL" id="FLYE01000008">
    <property type="protein sequence ID" value="SCA56031.1"/>
    <property type="molecule type" value="Genomic_DNA"/>
</dbReference>
<comment type="similarity">
    <text evidence="1">Belongs to the aldehyde dehydrogenase family.</text>
</comment>
<sequence length="489" mass="53083">MTIQNKLFIGGEFVDAVDGGTIDVLNPHDGSLITKIAEAREADVDRAVEAAKKAEAGWRRMSAMDRGRLLLKLADAIEENAEEIAQLESLDTGHPLKDTRFLDVPRTAVTFRYFGGMADKFQGDVIPVESGFLNYTLRQPIGIVGQIVPWNFPLMFTSWKMGPALAAGNCVILKPAEITPLSTLKIAELMKEVGFPDGVVNIVPGYGQSAGQRIVDHPDIHKVAFTGSTPVGKHIARSAADNLKKLQLELGGKGANIVFDDANINAAVGGAAFAIFHNQGQACIAGSRLILHEDIADEFLEKFVSLAKSIKLGDPRVDGTEMGPLTSKMHQERVLEYCQIAKDEGGEILCGGKAPTDPALADGCYVEPTIVRAKPGDRVCHEEVFGPFVAVTTFKTDEEVMEIANSTEYGLGGGLWTTNLQRAHKVAENMIAGMVWINCYKRVNPGSPFGGVGQSGYGREMGFEVMREYTQVKSIWVNVDAEIPPYYKR</sequence>
<evidence type="ECO:0000313" key="4">
    <source>
        <dbReference type="EMBL" id="SCA56031.1"/>
    </source>
</evidence>
<dbReference type="AlphaFoldDB" id="A0A1C3RFJ9"/>
<dbReference type="GO" id="GO:0004029">
    <property type="term" value="F:aldehyde dehydrogenase (NAD+) activity"/>
    <property type="evidence" value="ECO:0007669"/>
    <property type="project" value="UniProtKB-EC"/>
</dbReference>
<dbReference type="InterPro" id="IPR016160">
    <property type="entry name" value="Ald_DH_CS_CYS"/>
</dbReference>
<evidence type="ECO:0000313" key="5">
    <source>
        <dbReference type="Proteomes" id="UP000231658"/>
    </source>
</evidence>
<keyword evidence="2 4" id="KW-0560">Oxidoreductase</keyword>
<evidence type="ECO:0000259" key="3">
    <source>
        <dbReference type="Pfam" id="PF00171"/>
    </source>
</evidence>
<evidence type="ECO:0000256" key="2">
    <source>
        <dbReference type="ARBA" id="ARBA00023002"/>
    </source>
</evidence>
<organism evidence="4 5">
    <name type="scientific">Candidatus Terasakiella magnetica</name>
    <dbReference type="NCBI Taxonomy" id="1867952"/>
    <lineage>
        <taxon>Bacteria</taxon>
        <taxon>Pseudomonadati</taxon>
        <taxon>Pseudomonadota</taxon>
        <taxon>Alphaproteobacteria</taxon>
        <taxon>Rhodospirillales</taxon>
        <taxon>Terasakiellaceae</taxon>
        <taxon>Terasakiella</taxon>
    </lineage>
</organism>
<reference evidence="4 5" key="1">
    <citation type="submission" date="2016-07" db="EMBL/GenBank/DDBJ databases">
        <authorList>
            <person name="Lefevre C.T."/>
        </authorList>
    </citation>
    <scope>NUCLEOTIDE SEQUENCE [LARGE SCALE GENOMIC DNA]</scope>
    <source>
        <strain evidence="4">PR1</strain>
    </source>
</reference>
<proteinExistence type="inferred from homology"/>
<dbReference type="InterPro" id="IPR016163">
    <property type="entry name" value="Ald_DH_C"/>
</dbReference>
<feature type="domain" description="Aldehyde dehydrogenase" evidence="3">
    <location>
        <begin position="15"/>
        <end position="475"/>
    </location>
</feature>
<name>A0A1C3RFJ9_9PROT</name>
<gene>
    <name evidence="4" type="primary">dhaS</name>
    <name evidence="4" type="ORF">MTBPR1_160022</name>
</gene>
<dbReference type="RefSeq" id="WP_205631215.1">
    <property type="nucleotide sequence ID" value="NZ_FLYE01000008.1"/>
</dbReference>
<dbReference type="EC" id="1.2.1.3" evidence="4"/>